<dbReference type="RefSeq" id="WP_075012101.1">
    <property type="nucleotide sequence ID" value="NZ_FOWE01000001.1"/>
</dbReference>
<name>A0A1I5CPM5_9ACTN</name>
<sequence length="1359" mass="145676">MAGLVLEPVEVAGTTEWRWLLRTEEGEALASHQVAVPEGDFEYGGFTDLYRWLRWQADPDRRVTSEADLTSQVGSWIGQHILGPEVMAALLDESPVTVRVPVPPQLGSLPYRPWEIASWQGQVLARKGVGFVFDLPDTRSRPRTGGQAQDGAPLRVLALFSLPTGGAPLGLRRERHALQRLIREIGQGQEARAVQLRVLQYGVTRDALSGAVDDRGGWDVLHVSGHAAAGTLVLEREDGTPDPIDADELVELLSLMRRRLRLAVLAACETGAATAADTLRLLNRAEQAEQLEQQARQEVDNAAAATSGSGGSPAAAAGWSGLGRALVQRLGCAVLAMRYPVSDEFAIALSERLYRGVLQSGQSVDEALMTALSRIAASPPSLATPALLGPASGLRLEPPPGTAASISLALAGFPAEPERFVGRTATLTRARHALLHGSGSSGVLLHGMAGAGKTTAALELTYQTAAGFTAAAFWTAPPADQWQTALSSLATTLETRLNPRLTSLNLSVQLVGNTATDALLDAYLPMLAELVEQVRLLIVLDNLETLLTDRGDWKDPRLGRVIAALTGHAGASRVVLTSRTAPAGLDPERVVVLPVHALSRDEALLLARELPHLRALTHDSEPATRTTSPQVTADRALLARALTVVQGHPKLLELADAAAADPEILVERVAAAEAAATARGTPLAAFLDTGHTAADPGQLLPALQGWTRAAAAALPEPARLLLQLLATAEPDDRTSTVLEANWADLWQRLAHPGDPPPWPDTLAPLVAAALVEPEPADDPGNPDDHGRPVRYRLHPGIADTIRTDTPSEVRTAADFELAAYWRATFDLAQDREEREATSWLVVHAALAAARYLRRLHQWDIASYMLDQALLRDTTPDTVAAALPHLEAIAEATAGSDRELTDRGTLARAVARIDPAEGERQVRSVLESAVDRDEYQVATAAAGELANLLQQRGRYPEALAVIDEKAELTCLAGLGPWTQLLDAAQRVQLLSLTGDALLVLDEVQQLRARMHELPDQRGDKENVEPWSVRETVLGIGRRAAFDLQRWQDALDLNAERLASIRRRGAGLNELAHIAFNDYGPLINLGRLSDADQLLRACQARFEYADDTEMLGKVLGGRADVAHRQGHPEAALSHVRVALRYLYAARNPDNVAIGHYNLASYQERNGQPPAVWLAHRLAAALLFVLIGSRHLPNSLRTLTRELTDPATAAALATTVDQVRAAVEQVEGVHLGALLDALQPDPDGQQSALDEVLYTARNTPGDQAVDIQPYLGRWRPVLAAVAAAAGGDETAQQDATDFLDGLADSAWAALVHALRRVLAGERDHDTLLAGLHPVEVAIGTRLLDALAGRTELGTGAFPASDH</sequence>
<keyword evidence="1" id="KW-0175">Coiled coil</keyword>
<gene>
    <name evidence="2" type="ORF">SAMN05660359_00449</name>
</gene>
<keyword evidence="3" id="KW-1185">Reference proteome</keyword>
<dbReference type="Gene3D" id="3.40.50.300">
    <property type="entry name" value="P-loop containing nucleotide triphosphate hydrolases"/>
    <property type="match status" value="1"/>
</dbReference>
<dbReference type="Proteomes" id="UP000183642">
    <property type="component" value="Unassembled WGS sequence"/>
</dbReference>
<proteinExistence type="predicted"/>
<accession>A0A1I5CPM5</accession>
<evidence type="ECO:0000313" key="2">
    <source>
        <dbReference type="EMBL" id="SFN88949.1"/>
    </source>
</evidence>
<dbReference type="InterPro" id="IPR027417">
    <property type="entry name" value="P-loop_NTPase"/>
</dbReference>
<dbReference type="SUPFAM" id="SSF52540">
    <property type="entry name" value="P-loop containing nucleoside triphosphate hydrolases"/>
    <property type="match status" value="1"/>
</dbReference>
<evidence type="ECO:0000313" key="3">
    <source>
        <dbReference type="Proteomes" id="UP000183642"/>
    </source>
</evidence>
<dbReference type="EMBL" id="FOWE01000001">
    <property type="protein sequence ID" value="SFN88949.1"/>
    <property type="molecule type" value="Genomic_DNA"/>
</dbReference>
<dbReference type="OrthoDB" id="3881650at2"/>
<evidence type="ECO:0000256" key="1">
    <source>
        <dbReference type="SAM" id="Coils"/>
    </source>
</evidence>
<feature type="coiled-coil region" evidence="1">
    <location>
        <begin position="278"/>
        <end position="305"/>
    </location>
</feature>
<reference evidence="3" key="1">
    <citation type="submission" date="2016-10" db="EMBL/GenBank/DDBJ databases">
        <authorList>
            <person name="Varghese N."/>
            <person name="Submissions S."/>
        </authorList>
    </citation>
    <scope>NUCLEOTIDE SEQUENCE [LARGE SCALE GENOMIC DNA]</scope>
    <source>
        <strain evidence="3">DSM 43161</strain>
    </source>
</reference>
<protein>
    <submittedName>
        <fullName evidence="2">AAA ATPase domain-containing protein</fullName>
    </submittedName>
</protein>
<organism evidence="2 3">
    <name type="scientific">Geodermatophilus obscurus</name>
    <dbReference type="NCBI Taxonomy" id="1861"/>
    <lineage>
        <taxon>Bacteria</taxon>
        <taxon>Bacillati</taxon>
        <taxon>Actinomycetota</taxon>
        <taxon>Actinomycetes</taxon>
        <taxon>Geodermatophilales</taxon>
        <taxon>Geodermatophilaceae</taxon>
        <taxon>Geodermatophilus</taxon>
    </lineage>
</organism>